<evidence type="ECO:0000256" key="2">
    <source>
        <dbReference type="ARBA" id="ARBA00010617"/>
    </source>
</evidence>
<name>A0A319CNU3_9EURO</name>
<dbReference type="GO" id="GO:0020037">
    <property type="term" value="F:heme binding"/>
    <property type="evidence" value="ECO:0007669"/>
    <property type="project" value="InterPro"/>
</dbReference>
<keyword evidence="10" id="KW-1185">Reference proteome</keyword>
<organism evidence="9 10">
    <name type="scientific">Aspergillus uvarum CBS 121591</name>
    <dbReference type="NCBI Taxonomy" id="1448315"/>
    <lineage>
        <taxon>Eukaryota</taxon>
        <taxon>Fungi</taxon>
        <taxon>Dikarya</taxon>
        <taxon>Ascomycota</taxon>
        <taxon>Pezizomycotina</taxon>
        <taxon>Eurotiomycetes</taxon>
        <taxon>Eurotiomycetidae</taxon>
        <taxon>Eurotiales</taxon>
        <taxon>Aspergillaceae</taxon>
        <taxon>Aspergillus</taxon>
        <taxon>Aspergillus subgen. Circumdati</taxon>
    </lineage>
</organism>
<dbReference type="EMBL" id="KZ821677">
    <property type="protein sequence ID" value="PYH86290.1"/>
    <property type="molecule type" value="Genomic_DNA"/>
</dbReference>
<dbReference type="PRINTS" id="PR00463">
    <property type="entry name" value="EP450I"/>
</dbReference>
<dbReference type="STRING" id="1448315.A0A319CNU3"/>
<dbReference type="Gene3D" id="1.10.630.10">
    <property type="entry name" value="Cytochrome P450"/>
    <property type="match status" value="1"/>
</dbReference>
<dbReference type="SUPFAM" id="SSF48264">
    <property type="entry name" value="Cytochrome P450"/>
    <property type="match status" value="1"/>
</dbReference>
<dbReference type="InterPro" id="IPR047146">
    <property type="entry name" value="Cyt_P450_E_CYP52_fungi"/>
</dbReference>
<dbReference type="RefSeq" id="XP_025496490.1">
    <property type="nucleotide sequence ID" value="XM_025637248.1"/>
</dbReference>
<keyword evidence="6 8" id="KW-0503">Monooxygenase</keyword>
<dbReference type="GeneID" id="37139989"/>
<dbReference type="GO" id="GO:0004497">
    <property type="term" value="F:monooxygenase activity"/>
    <property type="evidence" value="ECO:0007669"/>
    <property type="project" value="UniProtKB-KW"/>
</dbReference>
<dbReference type="InterPro" id="IPR001128">
    <property type="entry name" value="Cyt_P450"/>
</dbReference>
<feature type="binding site" description="axial binding residue" evidence="7">
    <location>
        <position position="145"/>
    </location>
    <ligand>
        <name>heme</name>
        <dbReference type="ChEBI" id="CHEBI:30413"/>
    </ligand>
    <ligandPart>
        <name>Fe</name>
        <dbReference type="ChEBI" id="CHEBI:18248"/>
    </ligandPart>
</feature>
<dbReference type="Proteomes" id="UP000248340">
    <property type="component" value="Unassembled WGS sequence"/>
</dbReference>
<evidence type="ECO:0000256" key="3">
    <source>
        <dbReference type="ARBA" id="ARBA00022723"/>
    </source>
</evidence>
<comment type="similarity">
    <text evidence="2 8">Belongs to the cytochrome P450 family.</text>
</comment>
<dbReference type="PANTHER" id="PTHR24287:SF17">
    <property type="entry name" value="P450, PUTATIVE (EUROFUNG)-RELATED"/>
    <property type="match status" value="1"/>
</dbReference>
<evidence type="ECO:0000256" key="4">
    <source>
        <dbReference type="ARBA" id="ARBA00023002"/>
    </source>
</evidence>
<dbReference type="AlphaFoldDB" id="A0A319CNU3"/>
<sequence>MADTLLEQTSDRALLRDELMSLLTAGRDTTASLLSNLFSMLARHPDTWRCQRQEMAFLAGRPPRHEQLKELQYLQCSLNESLRLHPPVPIGARARWSSTMSTPYIGAGGSIYGSDAAAFRPERWKDGLRPGEWAFLPFSGGPRGCLGQHYALAAVEYVTVRLGQRFTGLEERDGRPWREELGSTLSSRDGVWVGLRE</sequence>
<reference evidence="9 10" key="1">
    <citation type="submission" date="2016-12" db="EMBL/GenBank/DDBJ databases">
        <title>The genomes of Aspergillus section Nigri reveals drivers in fungal speciation.</title>
        <authorList>
            <consortium name="DOE Joint Genome Institute"/>
            <person name="Vesth T.C."/>
            <person name="Nybo J."/>
            <person name="Theobald S."/>
            <person name="Brandl J."/>
            <person name="Frisvad J.C."/>
            <person name="Nielsen K.F."/>
            <person name="Lyhne E.K."/>
            <person name="Kogle M.E."/>
            <person name="Kuo A."/>
            <person name="Riley R."/>
            <person name="Clum A."/>
            <person name="Nolan M."/>
            <person name="Lipzen A."/>
            <person name="Salamov A."/>
            <person name="Henrissat B."/>
            <person name="Wiebenga A."/>
            <person name="De Vries R.P."/>
            <person name="Grigoriev I.V."/>
            <person name="Mortensen U.H."/>
            <person name="Andersen M.R."/>
            <person name="Baker S.E."/>
        </authorList>
    </citation>
    <scope>NUCLEOTIDE SEQUENCE [LARGE SCALE GENOMIC DNA]</scope>
    <source>
        <strain evidence="9 10">CBS 121591</strain>
    </source>
</reference>
<proteinExistence type="inferred from homology"/>
<dbReference type="GO" id="GO:0016705">
    <property type="term" value="F:oxidoreductase activity, acting on paired donors, with incorporation or reduction of molecular oxygen"/>
    <property type="evidence" value="ECO:0007669"/>
    <property type="project" value="InterPro"/>
</dbReference>
<dbReference type="OrthoDB" id="1470350at2759"/>
<comment type="cofactor">
    <cofactor evidence="1 7">
        <name>heme</name>
        <dbReference type="ChEBI" id="CHEBI:30413"/>
    </cofactor>
</comment>
<keyword evidence="3 7" id="KW-0479">Metal-binding</keyword>
<dbReference type="PANTHER" id="PTHR24287">
    <property type="entry name" value="P450, PUTATIVE (EUROFUNG)-RELATED"/>
    <property type="match status" value="1"/>
</dbReference>
<dbReference type="PROSITE" id="PS00086">
    <property type="entry name" value="CYTOCHROME_P450"/>
    <property type="match status" value="1"/>
</dbReference>
<evidence type="ECO:0000256" key="5">
    <source>
        <dbReference type="ARBA" id="ARBA00023004"/>
    </source>
</evidence>
<keyword evidence="4 8" id="KW-0560">Oxidoreductase</keyword>
<accession>A0A319CNU3</accession>
<dbReference type="InterPro" id="IPR002401">
    <property type="entry name" value="Cyt_P450_E_grp-I"/>
</dbReference>
<gene>
    <name evidence="9" type="ORF">BO82DRAFT_371181</name>
</gene>
<evidence type="ECO:0000256" key="6">
    <source>
        <dbReference type="ARBA" id="ARBA00023033"/>
    </source>
</evidence>
<evidence type="ECO:0000313" key="9">
    <source>
        <dbReference type="EMBL" id="PYH86290.1"/>
    </source>
</evidence>
<dbReference type="VEuPathDB" id="FungiDB:BO82DRAFT_371181"/>
<keyword evidence="5 7" id="KW-0408">Iron</keyword>
<dbReference type="InterPro" id="IPR017972">
    <property type="entry name" value="Cyt_P450_CS"/>
</dbReference>
<dbReference type="Pfam" id="PF00067">
    <property type="entry name" value="p450"/>
    <property type="match status" value="1"/>
</dbReference>
<evidence type="ECO:0000313" key="10">
    <source>
        <dbReference type="Proteomes" id="UP000248340"/>
    </source>
</evidence>
<dbReference type="GO" id="GO:0005506">
    <property type="term" value="F:iron ion binding"/>
    <property type="evidence" value="ECO:0007669"/>
    <property type="project" value="InterPro"/>
</dbReference>
<dbReference type="InterPro" id="IPR036396">
    <property type="entry name" value="Cyt_P450_sf"/>
</dbReference>
<evidence type="ECO:0000256" key="7">
    <source>
        <dbReference type="PIRSR" id="PIRSR602401-1"/>
    </source>
</evidence>
<evidence type="ECO:0000256" key="1">
    <source>
        <dbReference type="ARBA" id="ARBA00001971"/>
    </source>
</evidence>
<protein>
    <submittedName>
        <fullName evidence="9">Cytochrome P450</fullName>
    </submittedName>
</protein>
<evidence type="ECO:0000256" key="8">
    <source>
        <dbReference type="RuleBase" id="RU000461"/>
    </source>
</evidence>
<keyword evidence="7 8" id="KW-0349">Heme</keyword>
<dbReference type="PRINTS" id="PR00385">
    <property type="entry name" value="P450"/>
</dbReference>